<keyword evidence="3" id="KW-1185">Reference proteome</keyword>
<evidence type="ECO:0000256" key="1">
    <source>
        <dbReference type="SAM" id="MobiDB-lite"/>
    </source>
</evidence>
<proteinExistence type="predicted"/>
<reference evidence="2 3" key="1">
    <citation type="submission" date="2014-04" db="EMBL/GenBank/DDBJ databases">
        <authorList>
            <consortium name="DOE Joint Genome Institute"/>
            <person name="Kuo A."/>
            <person name="Kohler A."/>
            <person name="Jargeat P."/>
            <person name="Nagy L.G."/>
            <person name="Floudas D."/>
            <person name="Copeland A."/>
            <person name="Barry K.W."/>
            <person name="Cichocki N."/>
            <person name="Veneault-Fourrey C."/>
            <person name="LaButti K."/>
            <person name="Lindquist E.A."/>
            <person name="Lipzen A."/>
            <person name="Lundell T."/>
            <person name="Morin E."/>
            <person name="Murat C."/>
            <person name="Sun H."/>
            <person name="Tunlid A."/>
            <person name="Henrissat B."/>
            <person name="Grigoriev I.V."/>
            <person name="Hibbett D.S."/>
            <person name="Martin F."/>
            <person name="Nordberg H.P."/>
            <person name="Cantor M.N."/>
            <person name="Hua S.X."/>
        </authorList>
    </citation>
    <scope>NUCLEOTIDE SEQUENCE [LARGE SCALE GENOMIC DNA]</scope>
    <source>
        <strain evidence="2 3">Ve08.2h10</strain>
    </source>
</reference>
<protein>
    <submittedName>
        <fullName evidence="2">Unplaced genomic scaffold scaffold_1844, whole genome shotgun sequence</fullName>
    </submittedName>
</protein>
<feature type="region of interest" description="Disordered" evidence="1">
    <location>
        <begin position="1"/>
        <end position="22"/>
    </location>
</feature>
<dbReference type="Proteomes" id="UP000054538">
    <property type="component" value="Unassembled WGS sequence"/>
</dbReference>
<gene>
    <name evidence="2" type="ORF">PAXRUDRAFT_834661</name>
</gene>
<evidence type="ECO:0000313" key="2">
    <source>
        <dbReference type="EMBL" id="KIK78227.1"/>
    </source>
</evidence>
<name>A0A0D0C4Z0_9AGAM</name>
<organism evidence="2 3">
    <name type="scientific">Paxillus rubicundulus Ve08.2h10</name>
    <dbReference type="NCBI Taxonomy" id="930991"/>
    <lineage>
        <taxon>Eukaryota</taxon>
        <taxon>Fungi</taxon>
        <taxon>Dikarya</taxon>
        <taxon>Basidiomycota</taxon>
        <taxon>Agaricomycotina</taxon>
        <taxon>Agaricomycetes</taxon>
        <taxon>Agaricomycetidae</taxon>
        <taxon>Boletales</taxon>
        <taxon>Paxilineae</taxon>
        <taxon>Paxillaceae</taxon>
        <taxon>Paxillus</taxon>
    </lineage>
</organism>
<dbReference type="HOGENOM" id="CLU_3069337_0_0_1"/>
<dbReference type="EMBL" id="KN826666">
    <property type="protein sequence ID" value="KIK78227.1"/>
    <property type="molecule type" value="Genomic_DNA"/>
</dbReference>
<evidence type="ECO:0000313" key="3">
    <source>
        <dbReference type="Proteomes" id="UP000054538"/>
    </source>
</evidence>
<accession>A0A0D0C4Z0</accession>
<reference evidence="3" key="2">
    <citation type="submission" date="2015-01" db="EMBL/GenBank/DDBJ databases">
        <title>Evolutionary Origins and Diversification of the Mycorrhizal Mutualists.</title>
        <authorList>
            <consortium name="DOE Joint Genome Institute"/>
            <consortium name="Mycorrhizal Genomics Consortium"/>
            <person name="Kohler A."/>
            <person name="Kuo A."/>
            <person name="Nagy L.G."/>
            <person name="Floudas D."/>
            <person name="Copeland A."/>
            <person name="Barry K.W."/>
            <person name="Cichocki N."/>
            <person name="Veneault-Fourrey C."/>
            <person name="LaButti K."/>
            <person name="Lindquist E.A."/>
            <person name="Lipzen A."/>
            <person name="Lundell T."/>
            <person name="Morin E."/>
            <person name="Murat C."/>
            <person name="Riley R."/>
            <person name="Ohm R."/>
            <person name="Sun H."/>
            <person name="Tunlid A."/>
            <person name="Henrissat B."/>
            <person name="Grigoriev I.V."/>
            <person name="Hibbett D.S."/>
            <person name="Martin F."/>
        </authorList>
    </citation>
    <scope>NUCLEOTIDE SEQUENCE [LARGE SCALE GENOMIC DNA]</scope>
    <source>
        <strain evidence="3">Ve08.2h10</strain>
    </source>
</reference>
<sequence length="53" mass="5888">MGTGHANDQGLTTDNEEGQVTRGWPMALMRHRGQENEMDIRMISTNTTELVVG</sequence>
<dbReference type="AlphaFoldDB" id="A0A0D0C4Z0"/>